<gene>
    <name evidence="1" type="ORF">E2C01_034961</name>
</gene>
<evidence type="ECO:0000313" key="2">
    <source>
        <dbReference type="Proteomes" id="UP000324222"/>
    </source>
</evidence>
<dbReference type="AlphaFoldDB" id="A0A5B7F493"/>
<accession>A0A5B7F493</accession>
<reference evidence="1 2" key="1">
    <citation type="submission" date="2019-05" db="EMBL/GenBank/DDBJ databases">
        <title>Another draft genome of Portunus trituberculatus and its Hox gene families provides insights of decapod evolution.</title>
        <authorList>
            <person name="Jeong J.-H."/>
            <person name="Song I."/>
            <person name="Kim S."/>
            <person name="Choi T."/>
            <person name="Kim D."/>
            <person name="Ryu S."/>
            <person name="Kim W."/>
        </authorList>
    </citation>
    <scope>NUCLEOTIDE SEQUENCE [LARGE SCALE GENOMIC DNA]</scope>
    <source>
        <tissue evidence="1">Muscle</tissue>
    </source>
</reference>
<protein>
    <submittedName>
        <fullName evidence="1">Uncharacterized protein</fullName>
    </submittedName>
</protein>
<keyword evidence="2" id="KW-1185">Reference proteome</keyword>
<comment type="caution">
    <text evidence="1">The sequence shown here is derived from an EMBL/GenBank/DDBJ whole genome shotgun (WGS) entry which is preliminary data.</text>
</comment>
<name>A0A5B7F493_PORTR</name>
<sequence>MEKRGREPTETAWQYMVTLLIFNITSATNSFVEERKKSLSAYDVLLTTAKGLSVCRDQHRGGKIIAQKNTLKYDIYLVHNGRGSDTGT</sequence>
<proteinExistence type="predicted"/>
<dbReference type="Proteomes" id="UP000324222">
    <property type="component" value="Unassembled WGS sequence"/>
</dbReference>
<dbReference type="EMBL" id="VSRR010005031">
    <property type="protein sequence ID" value="MPC41372.1"/>
    <property type="molecule type" value="Genomic_DNA"/>
</dbReference>
<organism evidence="1 2">
    <name type="scientific">Portunus trituberculatus</name>
    <name type="common">Swimming crab</name>
    <name type="synonym">Neptunus trituberculatus</name>
    <dbReference type="NCBI Taxonomy" id="210409"/>
    <lineage>
        <taxon>Eukaryota</taxon>
        <taxon>Metazoa</taxon>
        <taxon>Ecdysozoa</taxon>
        <taxon>Arthropoda</taxon>
        <taxon>Crustacea</taxon>
        <taxon>Multicrustacea</taxon>
        <taxon>Malacostraca</taxon>
        <taxon>Eumalacostraca</taxon>
        <taxon>Eucarida</taxon>
        <taxon>Decapoda</taxon>
        <taxon>Pleocyemata</taxon>
        <taxon>Brachyura</taxon>
        <taxon>Eubrachyura</taxon>
        <taxon>Portunoidea</taxon>
        <taxon>Portunidae</taxon>
        <taxon>Portuninae</taxon>
        <taxon>Portunus</taxon>
    </lineage>
</organism>
<evidence type="ECO:0000313" key="1">
    <source>
        <dbReference type="EMBL" id="MPC41372.1"/>
    </source>
</evidence>